<dbReference type="PANTHER" id="PTHR43531">
    <property type="entry name" value="PROTEIN ICFG"/>
    <property type="match status" value="1"/>
</dbReference>
<dbReference type="InterPro" id="IPR051310">
    <property type="entry name" value="MCP_chemotaxis"/>
</dbReference>
<comment type="subcellular location">
    <subcellularLocation>
        <location evidence="1">Cell membrane</location>
        <topology evidence="1">Multi-pass membrane protein</topology>
    </subcellularLocation>
</comment>
<keyword evidence="2" id="KW-1003">Cell membrane</keyword>
<evidence type="ECO:0000313" key="11">
    <source>
        <dbReference type="EMBL" id="QTA93911.1"/>
    </source>
</evidence>
<dbReference type="PROSITE" id="PS50111">
    <property type="entry name" value="CHEMOTAXIS_TRANSDUC_2"/>
    <property type="match status" value="1"/>
</dbReference>
<dbReference type="Proteomes" id="UP000663722">
    <property type="component" value="Chromosome"/>
</dbReference>
<evidence type="ECO:0000256" key="7">
    <source>
        <dbReference type="ARBA" id="ARBA00029447"/>
    </source>
</evidence>
<evidence type="ECO:0000259" key="10">
    <source>
        <dbReference type="PROSITE" id="PS50111"/>
    </source>
</evidence>
<dbReference type="AlphaFoldDB" id="A0A975GUB3"/>
<feature type="transmembrane region" description="Helical" evidence="9">
    <location>
        <begin position="278"/>
        <end position="302"/>
    </location>
</feature>
<dbReference type="GO" id="GO:0007165">
    <property type="term" value="P:signal transduction"/>
    <property type="evidence" value="ECO:0007669"/>
    <property type="project" value="UniProtKB-KW"/>
</dbReference>
<gene>
    <name evidence="11" type="ORF">dnm_100190</name>
</gene>
<dbReference type="InterPro" id="IPR029151">
    <property type="entry name" value="Sensor-like_sf"/>
</dbReference>
<protein>
    <submittedName>
        <fullName evidence="11">Methyl-accepting chemotaxis protein, double Cache domain-containing</fullName>
    </submittedName>
</protein>
<keyword evidence="6 9" id="KW-0472">Membrane</keyword>
<dbReference type="Pfam" id="PF00015">
    <property type="entry name" value="MCPsignal"/>
    <property type="match status" value="1"/>
</dbReference>
<feature type="domain" description="Methyl-accepting transducer" evidence="10">
    <location>
        <begin position="315"/>
        <end position="545"/>
    </location>
</feature>
<organism evidence="11 12">
    <name type="scientific">Desulfonema magnum</name>
    <dbReference type="NCBI Taxonomy" id="45655"/>
    <lineage>
        <taxon>Bacteria</taxon>
        <taxon>Pseudomonadati</taxon>
        <taxon>Thermodesulfobacteriota</taxon>
        <taxon>Desulfobacteria</taxon>
        <taxon>Desulfobacterales</taxon>
        <taxon>Desulfococcaceae</taxon>
        <taxon>Desulfonema</taxon>
    </lineage>
</organism>
<accession>A0A975GUB3</accession>
<keyword evidence="8" id="KW-0807">Transducer</keyword>
<dbReference type="EMBL" id="CP061800">
    <property type="protein sequence ID" value="QTA93911.1"/>
    <property type="molecule type" value="Genomic_DNA"/>
</dbReference>
<dbReference type="SUPFAM" id="SSF58104">
    <property type="entry name" value="Methyl-accepting chemotaxis protein (MCP) signaling domain"/>
    <property type="match status" value="1"/>
</dbReference>
<dbReference type="PANTHER" id="PTHR43531:SF11">
    <property type="entry name" value="METHYL-ACCEPTING CHEMOTAXIS PROTEIN 3"/>
    <property type="match status" value="1"/>
</dbReference>
<evidence type="ECO:0000256" key="8">
    <source>
        <dbReference type="PROSITE-ProRule" id="PRU00284"/>
    </source>
</evidence>
<dbReference type="InterPro" id="IPR004089">
    <property type="entry name" value="MCPsignal_dom"/>
</dbReference>
<dbReference type="GO" id="GO:0004888">
    <property type="term" value="F:transmembrane signaling receptor activity"/>
    <property type="evidence" value="ECO:0007669"/>
    <property type="project" value="TreeGrafter"/>
</dbReference>
<reference evidence="11" key="1">
    <citation type="journal article" date="2021" name="Microb. Physiol.">
        <title>Proteogenomic Insights into the Physiology of Marine, Sulfate-Reducing, Filamentous Desulfonema limicola and Desulfonema magnum.</title>
        <authorList>
            <person name="Schnaars V."/>
            <person name="Wohlbrand L."/>
            <person name="Scheve S."/>
            <person name="Hinrichs C."/>
            <person name="Reinhardt R."/>
            <person name="Rabus R."/>
        </authorList>
    </citation>
    <scope>NUCLEOTIDE SEQUENCE</scope>
    <source>
        <strain evidence="11">4be13</strain>
    </source>
</reference>
<evidence type="ECO:0000256" key="9">
    <source>
        <dbReference type="SAM" id="Phobius"/>
    </source>
</evidence>
<dbReference type="InterPro" id="IPR033479">
    <property type="entry name" value="dCache_1"/>
</dbReference>
<evidence type="ECO:0000256" key="5">
    <source>
        <dbReference type="ARBA" id="ARBA00022989"/>
    </source>
</evidence>
<feature type="transmembrane region" description="Helical" evidence="9">
    <location>
        <begin position="7"/>
        <end position="29"/>
    </location>
</feature>
<evidence type="ECO:0000256" key="1">
    <source>
        <dbReference type="ARBA" id="ARBA00004651"/>
    </source>
</evidence>
<dbReference type="Pfam" id="PF02743">
    <property type="entry name" value="dCache_1"/>
    <property type="match status" value="1"/>
</dbReference>
<keyword evidence="3" id="KW-0145">Chemotaxis</keyword>
<dbReference type="Gene3D" id="1.10.287.950">
    <property type="entry name" value="Methyl-accepting chemotaxis protein"/>
    <property type="match status" value="1"/>
</dbReference>
<dbReference type="SUPFAM" id="SSF103190">
    <property type="entry name" value="Sensory domain-like"/>
    <property type="match status" value="1"/>
</dbReference>
<dbReference type="CDD" id="cd12912">
    <property type="entry name" value="PDC2_MCP_like"/>
    <property type="match status" value="1"/>
</dbReference>
<evidence type="ECO:0000313" key="12">
    <source>
        <dbReference type="Proteomes" id="UP000663722"/>
    </source>
</evidence>
<dbReference type="SMART" id="SM00283">
    <property type="entry name" value="MA"/>
    <property type="match status" value="1"/>
</dbReference>
<keyword evidence="5 9" id="KW-1133">Transmembrane helix</keyword>
<dbReference type="KEGG" id="dmm:dnm_100190"/>
<keyword evidence="12" id="KW-1185">Reference proteome</keyword>
<proteinExistence type="inferred from homology"/>
<evidence type="ECO:0000256" key="6">
    <source>
        <dbReference type="ARBA" id="ARBA00023136"/>
    </source>
</evidence>
<comment type="similarity">
    <text evidence="7">Belongs to the methyl-accepting chemotaxis (MCP) protein family.</text>
</comment>
<evidence type="ECO:0000256" key="4">
    <source>
        <dbReference type="ARBA" id="ARBA00022692"/>
    </source>
</evidence>
<dbReference type="GO" id="GO:0005886">
    <property type="term" value="C:plasma membrane"/>
    <property type="evidence" value="ECO:0007669"/>
    <property type="project" value="UniProtKB-SubCell"/>
</dbReference>
<dbReference type="CDD" id="cd12914">
    <property type="entry name" value="PDC1_DGC_like"/>
    <property type="match status" value="1"/>
</dbReference>
<dbReference type="GO" id="GO:0006935">
    <property type="term" value="P:chemotaxis"/>
    <property type="evidence" value="ECO:0007669"/>
    <property type="project" value="UniProtKB-KW"/>
</dbReference>
<sequence>MNLRNKFLIPTVVVIFIGTSILTIISYMISKQCLENAVREQIVRISESAQKSADFWIKDIRMNIVTWSKQKSLYWAVQNSLLGKRARKSASVTFAGLKTKDYEVISLANAEGEIVSSSDPELIGKTNVSDQEYFQKALKGEVWLSQVIKSKISGRPVFVISAPIRKQGSSHTGVLFGIIELSYFAEEIIDPVRIGKTGFACMYQKDGSIIACPDKSRIFNDNINKYDLKPNKEGIWTYTARGSERLAAYKQSRITGWSVAVSAETAELYAPVNRMGHISVIVSGFILMTVFIVIFLIARSVVKPLKNILRGMTAVSDQVASASGRLSVMGQQLAEGTSEQATSLEVSSASLEETASMTRRNADNSKAARQFIKKEAVPNLQLMEKKMGQMQTAMKTTLKAGEKTTELIKNIEKIAFQTNLLALNAAVEAAHAGKAGAGFAVVADEVRNLALRSAASASDIVALIQDANLKMKETKNYYQQVEDIMNKNLRISEKIEHIIDEISVASDEQAEGVSHNSNAIVELDQVVQQNAIHAEKSASASERMDALVEQMKDFMGELLEVINGR</sequence>
<dbReference type="RefSeq" id="WP_207680625.1">
    <property type="nucleotide sequence ID" value="NZ_CP061800.1"/>
</dbReference>
<keyword evidence="4 9" id="KW-0812">Transmembrane</keyword>
<evidence type="ECO:0000256" key="2">
    <source>
        <dbReference type="ARBA" id="ARBA00022475"/>
    </source>
</evidence>
<dbReference type="Gene3D" id="3.30.450.20">
    <property type="entry name" value="PAS domain"/>
    <property type="match status" value="1"/>
</dbReference>
<evidence type="ECO:0000256" key="3">
    <source>
        <dbReference type="ARBA" id="ARBA00022500"/>
    </source>
</evidence>
<name>A0A975GUB3_9BACT</name>